<dbReference type="RefSeq" id="WP_005962541.1">
    <property type="nucleotide sequence ID" value="NZ_CP040505.1"/>
</dbReference>
<feature type="transmembrane region" description="Helical" evidence="2">
    <location>
        <begin position="506"/>
        <end position="528"/>
    </location>
</feature>
<feature type="region of interest" description="Disordered" evidence="1">
    <location>
        <begin position="1"/>
        <end position="306"/>
    </location>
</feature>
<dbReference type="PATRIC" id="fig|888050.3.peg.770"/>
<dbReference type="Proteomes" id="UP000013015">
    <property type="component" value="Unassembled WGS sequence"/>
</dbReference>
<keyword evidence="2" id="KW-0472">Membrane</keyword>
<dbReference type="STRING" id="888050.HMPREF9004_0812"/>
<comment type="caution">
    <text evidence="3">The sequence shown here is derived from an EMBL/GenBank/DDBJ whole genome shotgun (WGS) entry which is preliminary data.</text>
</comment>
<dbReference type="EMBL" id="AQHZ01000015">
    <property type="protein sequence ID" value="ENO18243.1"/>
    <property type="molecule type" value="Genomic_DNA"/>
</dbReference>
<feature type="transmembrane region" description="Helical" evidence="2">
    <location>
        <begin position="584"/>
        <end position="603"/>
    </location>
</feature>
<feature type="compositionally biased region" description="Low complexity" evidence="1">
    <location>
        <begin position="43"/>
        <end position="65"/>
    </location>
</feature>
<feature type="compositionally biased region" description="Polar residues" evidence="1">
    <location>
        <begin position="152"/>
        <end position="167"/>
    </location>
</feature>
<dbReference type="OrthoDB" id="3256579at2"/>
<dbReference type="AlphaFoldDB" id="N6XAT4"/>
<name>N6XAT4_9ACTO</name>
<evidence type="ECO:0000313" key="3">
    <source>
        <dbReference type="EMBL" id="ENO18243.1"/>
    </source>
</evidence>
<evidence type="ECO:0000256" key="1">
    <source>
        <dbReference type="SAM" id="MobiDB-lite"/>
    </source>
</evidence>
<feature type="transmembrane region" description="Helical" evidence="2">
    <location>
        <begin position="466"/>
        <end position="486"/>
    </location>
</feature>
<feature type="compositionally biased region" description="Acidic residues" evidence="1">
    <location>
        <begin position="30"/>
        <end position="42"/>
    </location>
</feature>
<keyword evidence="2" id="KW-1133">Transmembrane helix</keyword>
<organism evidence="3 4">
    <name type="scientific">Schaalia cardiffensis F0333</name>
    <dbReference type="NCBI Taxonomy" id="888050"/>
    <lineage>
        <taxon>Bacteria</taxon>
        <taxon>Bacillati</taxon>
        <taxon>Actinomycetota</taxon>
        <taxon>Actinomycetes</taxon>
        <taxon>Actinomycetales</taxon>
        <taxon>Actinomycetaceae</taxon>
        <taxon>Schaalia</taxon>
    </lineage>
</organism>
<feature type="compositionally biased region" description="Basic and acidic residues" evidence="1">
    <location>
        <begin position="1"/>
        <end position="12"/>
    </location>
</feature>
<feature type="transmembrane region" description="Helical" evidence="2">
    <location>
        <begin position="540"/>
        <end position="564"/>
    </location>
</feature>
<feature type="compositionally biased region" description="Low complexity" evidence="1">
    <location>
        <begin position="197"/>
        <end position="224"/>
    </location>
</feature>
<accession>N6XAT4</accession>
<dbReference type="HOGENOM" id="CLU_423705_0_0_11"/>
<keyword evidence="2" id="KW-0812">Transmembrane</keyword>
<proteinExistence type="predicted"/>
<reference evidence="3 4" key="1">
    <citation type="submission" date="2013-03" db="EMBL/GenBank/DDBJ databases">
        <title>Reference genome for the Human Microbiome Project.</title>
        <authorList>
            <person name="Aqrawi P."/>
            <person name="Ayvaz T."/>
            <person name="Bess C."/>
            <person name="Blankenburg K."/>
            <person name="Coyle M."/>
            <person name="Deng J."/>
            <person name="Forbes L."/>
            <person name="Fowler G."/>
            <person name="Francisco L."/>
            <person name="Fu Q."/>
            <person name="Gibbs R."/>
            <person name="Gross S."/>
            <person name="Gubbala S."/>
            <person name="Hale W."/>
            <person name="Hemphill L."/>
            <person name="Highlander S."/>
            <person name="Hirani K."/>
            <person name="Jackson L."/>
            <person name="Jakkamsetti A."/>
            <person name="Javaid M."/>
            <person name="Jayaseelan J.C."/>
            <person name="Jiang H."/>
            <person name="Joshi V."/>
            <person name="Korchina V."/>
            <person name="Kovar C."/>
            <person name="Lara F."/>
            <person name="Lee S."/>
            <person name="Liu Y."/>
            <person name="Mata R."/>
            <person name="Mathew T."/>
            <person name="Munidasa M."/>
            <person name="Muzny D."/>
            <person name="Nazareth L."/>
            <person name="Ngo R."/>
            <person name="Nguyen L."/>
            <person name="Nguyen N."/>
            <person name="Okwuonu G."/>
            <person name="Ongeri F."/>
            <person name="Palculict T."/>
            <person name="Patil S."/>
            <person name="Petrosino J."/>
            <person name="Pham C."/>
            <person name="Pham P."/>
            <person name="Pu L.-L."/>
            <person name="Qin X."/>
            <person name="Qu J."/>
            <person name="Reid J."/>
            <person name="Ross M."/>
            <person name="Ruth R."/>
            <person name="Saada N."/>
            <person name="San Lucas F."/>
            <person name="Santibanez J."/>
            <person name="Shang Y."/>
            <person name="Simmons D."/>
            <person name="Song X.-Z."/>
            <person name="Tang L.-Y."/>
            <person name="Thornton R."/>
            <person name="Warren J."/>
            <person name="Weissenberger G."/>
            <person name="Wilczek-Boney K."/>
            <person name="Worley K."/>
            <person name="Youmans B."/>
            <person name="Zhang J."/>
            <person name="Zhang L."/>
            <person name="Zhao Z."/>
            <person name="Zhou C."/>
            <person name="Zhu D."/>
            <person name="Zhu Y."/>
        </authorList>
    </citation>
    <scope>NUCLEOTIDE SEQUENCE [LARGE SCALE GENOMIC DNA]</scope>
    <source>
        <strain evidence="3 4">F0333</strain>
    </source>
</reference>
<protein>
    <submittedName>
        <fullName evidence="3">Tetratricopeptide (TPR) domain protein</fullName>
    </submittedName>
</protein>
<sequence>MSEQDFPQRPEEGDAEEALTLDPNFIFDRGEEEDVDRDEETAATEAPLAQAQTAPLAQAETAPLASRIPLVKAEEPSPTESEDSPTQAPSATHAEGLPHTESSAPLAQAPSATHAESLPLTESSVPLAQASSPIQMEETSDEPEAPEARDSSIATGEQTVASGSSTVRPEPRAVSADATGVPAAPTGATLSSTASRSPLSDTPVSSPLSSTSDTPPLSPTSASSRIASLPAASPIFETPSSSSVLETQSVGDEGATNSSSPSASAPPDELAESMWAAVRDRSRQSDNESAPALAQPVLAGEQPLTGEEVELPGEITPEDDIVGESAPVITGQIETVTLGSHTTTIPVMTGEIPVMTRIDPTPTPRDVLAHRVEDEDGEAESFEELEDVEEGASLFEPLDETSVQRRSLINPSVDLDEPEPEASWRPREDIGEQAVEELGAPAAPHSLDDAIFDGASVQAEVPSRTGAHWASLFGYLLLVPLAWFLIADSGARLTLNDAGSVATGNFAPLPFLELLGGLVLVLFLFLLARKSSLGPWFVGVLTTLVGLPSLIVPGLTAEFLLPYLRMLSSSSTFGQNLSHHVQASAYSGRLLLVGLVLMGIGFLSHSVRRIGRNEELLRAEVERINPAGAHFTARARRRAAKAAARF</sequence>
<feature type="compositionally biased region" description="Low complexity" evidence="1">
    <location>
        <begin position="258"/>
        <end position="267"/>
    </location>
</feature>
<feature type="compositionally biased region" description="Low complexity" evidence="1">
    <location>
        <begin position="176"/>
        <end position="189"/>
    </location>
</feature>
<feature type="compositionally biased region" description="Polar residues" evidence="1">
    <location>
        <begin position="120"/>
        <end position="134"/>
    </location>
</feature>
<gene>
    <name evidence="3" type="ORF">HMPREF9004_0812</name>
</gene>
<evidence type="ECO:0000313" key="4">
    <source>
        <dbReference type="Proteomes" id="UP000013015"/>
    </source>
</evidence>
<feature type="region of interest" description="Disordered" evidence="1">
    <location>
        <begin position="406"/>
        <end position="426"/>
    </location>
</feature>
<feature type="compositionally biased region" description="Polar residues" evidence="1">
    <location>
        <begin position="238"/>
        <end position="250"/>
    </location>
</feature>
<dbReference type="eggNOG" id="ENOG5033D0U">
    <property type="taxonomic scope" value="Bacteria"/>
</dbReference>
<keyword evidence="4" id="KW-1185">Reference proteome</keyword>
<evidence type="ECO:0000256" key="2">
    <source>
        <dbReference type="SAM" id="Phobius"/>
    </source>
</evidence>